<evidence type="ECO:0000256" key="3">
    <source>
        <dbReference type="ARBA" id="ARBA00023315"/>
    </source>
</evidence>
<reference evidence="6" key="1">
    <citation type="submission" date="2023-04" db="EMBL/GenBank/DDBJ databases">
        <title>Black Yeasts Isolated from many extreme environments.</title>
        <authorList>
            <person name="Coleine C."/>
            <person name="Stajich J.E."/>
            <person name="Selbmann L."/>
        </authorList>
    </citation>
    <scope>NUCLEOTIDE SEQUENCE</scope>
    <source>
        <strain evidence="6">CCFEE 5312</strain>
    </source>
</reference>
<keyword evidence="2" id="KW-0808">Transferase</keyword>
<dbReference type="Pfam" id="PF18313">
    <property type="entry name" value="TLP1_add_C"/>
    <property type="match status" value="1"/>
</dbReference>
<dbReference type="Proteomes" id="UP001271007">
    <property type="component" value="Unassembled WGS sequence"/>
</dbReference>
<organism evidence="6 7">
    <name type="scientific">Extremus antarcticus</name>
    <dbReference type="NCBI Taxonomy" id="702011"/>
    <lineage>
        <taxon>Eukaryota</taxon>
        <taxon>Fungi</taxon>
        <taxon>Dikarya</taxon>
        <taxon>Ascomycota</taxon>
        <taxon>Pezizomycotina</taxon>
        <taxon>Dothideomycetes</taxon>
        <taxon>Dothideomycetidae</taxon>
        <taxon>Mycosphaerellales</taxon>
        <taxon>Extremaceae</taxon>
        <taxon>Extremus</taxon>
    </lineage>
</organism>
<evidence type="ECO:0000256" key="1">
    <source>
        <dbReference type="ARBA" id="ARBA00010982"/>
    </source>
</evidence>
<proteinExistence type="inferred from homology"/>
<dbReference type="Pfam" id="PF22691">
    <property type="entry name" value="Thiolase_C_1"/>
    <property type="match status" value="1"/>
</dbReference>
<dbReference type="Gene3D" id="2.40.50.840">
    <property type="match status" value="1"/>
</dbReference>
<comment type="similarity">
    <text evidence="1">Belongs to the thiolase-like superfamily. Thiolase family.</text>
</comment>
<sequence>MTRHIPIVVGVGDVVNRSKKVEDAIEPLELILKAIRNAVEDTGLSGSAASQLQSQIDSLDIVKTWTWPYSDLCSLVAKKLEIKPTRRYYSEHGGNQPGKLFDEAARRISMGETKVAVLSGGEALASLTACAAAKQMPPPGWTKLTEDVNSVFSPSTRELLPSGSPGKWTPPTSNSDLPGLGARHGIGNPIQVYPLFENSFRARRNQSIAESHKESAQMYAEFASVAEQNQYAWSYGSPAETEESIGSVTKKNRMICLPYPLLMNAFNTINLAGACILTSTETARELGIPSDRWIYALGGAGTRDSDDFWERPEYWWSPAISLSIDAALEASGLDKEDIDLFDFYSCFPIVPKLACEHLGIPSVGGAKPITLLGGLTSFGGAGNNYSMHALTEMVRQLRQGKGKTGLVLANGGVVTYQAVVCLSSSPRRDGLPYPSANPLPAVVKDVQTPAVDEKAEGDAIVETYTVEFNRDGSPLRGYIVGRLRSNGHRFVANHADDLTLKELCSQSVEPIGRSGKVESADDGRNLFAFVNASAKL</sequence>
<evidence type="ECO:0000259" key="5">
    <source>
        <dbReference type="Pfam" id="PF22691"/>
    </source>
</evidence>
<accession>A0AAJ0GBI2</accession>
<dbReference type="PANTHER" id="PTHR18919:SF139">
    <property type="entry name" value="THIOLASE-LIKE PROTEIN TYPE 1 ADDITIONAL C-TERMINAL DOMAIN-CONTAINING PROTEIN"/>
    <property type="match status" value="1"/>
</dbReference>
<dbReference type="EMBL" id="JAWDJX010000022">
    <property type="protein sequence ID" value="KAK3052151.1"/>
    <property type="molecule type" value="Genomic_DNA"/>
</dbReference>
<name>A0AAJ0GBI2_9PEZI</name>
<comment type="caution">
    <text evidence="6">The sequence shown here is derived from an EMBL/GenBank/DDBJ whole genome shotgun (WGS) entry which is preliminary data.</text>
</comment>
<dbReference type="PANTHER" id="PTHR18919">
    <property type="entry name" value="ACETYL-COA C-ACYLTRANSFERASE"/>
    <property type="match status" value="1"/>
</dbReference>
<evidence type="ECO:0000313" key="6">
    <source>
        <dbReference type="EMBL" id="KAK3052151.1"/>
    </source>
</evidence>
<keyword evidence="7" id="KW-1185">Reference proteome</keyword>
<feature type="domain" description="Thiolase-like protein type 1 additional C-terminal" evidence="4">
    <location>
        <begin position="438"/>
        <end position="519"/>
    </location>
</feature>
<gene>
    <name evidence="6" type="ORF">LTR09_006743</name>
</gene>
<protein>
    <recommendedName>
        <fullName evidence="8">Thiolase-like protein type 1 additional C-terminal domain-containing protein</fullName>
    </recommendedName>
</protein>
<dbReference type="InterPro" id="IPR016039">
    <property type="entry name" value="Thiolase-like"/>
</dbReference>
<evidence type="ECO:0000259" key="4">
    <source>
        <dbReference type="Pfam" id="PF18313"/>
    </source>
</evidence>
<keyword evidence="3" id="KW-0012">Acyltransferase</keyword>
<evidence type="ECO:0008006" key="8">
    <source>
        <dbReference type="Google" id="ProtNLM"/>
    </source>
</evidence>
<evidence type="ECO:0000313" key="7">
    <source>
        <dbReference type="Proteomes" id="UP001271007"/>
    </source>
</evidence>
<dbReference type="GO" id="GO:0016746">
    <property type="term" value="F:acyltransferase activity"/>
    <property type="evidence" value="ECO:0007669"/>
    <property type="project" value="UniProtKB-KW"/>
</dbReference>
<feature type="domain" description="Thiolase C-terminal" evidence="5">
    <location>
        <begin position="310"/>
        <end position="423"/>
    </location>
</feature>
<dbReference type="InterPro" id="IPR040771">
    <property type="entry name" value="TLP1_add_C"/>
</dbReference>
<dbReference type="Gene3D" id="3.40.47.10">
    <property type="match status" value="1"/>
</dbReference>
<dbReference type="InterPro" id="IPR055140">
    <property type="entry name" value="Thiolase_C_2"/>
</dbReference>
<dbReference type="AlphaFoldDB" id="A0AAJ0GBI2"/>
<dbReference type="SUPFAM" id="SSF53901">
    <property type="entry name" value="Thiolase-like"/>
    <property type="match status" value="1"/>
</dbReference>
<evidence type="ECO:0000256" key="2">
    <source>
        <dbReference type="ARBA" id="ARBA00022679"/>
    </source>
</evidence>